<dbReference type="EMBL" id="BK015450">
    <property type="protein sequence ID" value="DAE07415.1"/>
    <property type="molecule type" value="Genomic_DNA"/>
</dbReference>
<dbReference type="GO" id="GO:0004519">
    <property type="term" value="F:endonuclease activity"/>
    <property type="evidence" value="ECO:0007669"/>
    <property type="project" value="InterPro"/>
</dbReference>
<dbReference type="Gene3D" id="3.10.28.10">
    <property type="entry name" value="Homing endonucleases"/>
    <property type="match status" value="1"/>
</dbReference>
<dbReference type="SUPFAM" id="SSF55608">
    <property type="entry name" value="Homing endonucleases"/>
    <property type="match status" value="1"/>
</dbReference>
<reference evidence="2" key="1">
    <citation type="journal article" date="2021" name="Proc. Natl. Acad. Sci. U.S.A.">
        <title>A Catalog of Tens of Thousands of Viruses from Human Metagenomes Reveals Hidden Associations with Chronic Diseases.</title>
        <authorList>
            <person name="Tisza M.J."/>
            <person name="Buck C.B."/>
        </authorList>
    </citation>
    <scope>NUCLEOTIDE SEQUENCE</scope>
    <source>
        <strain evidence="2">CtRcp9</strain>
    </source>
</reference>
<dbReference type="InterPro" id="IPR004042">
    <property type="entry name" value="Intein_endonuc_central"/>
</dbReference>
<name>A0A8S5PJN7_9CAUD</name>
<dbReference type="InterPro" id="IPR004860">
    <property type="entry name" value="LAGLIDADG_dom"/>
</dbReference>
<sequence length="283" mass="32705">MKNGIPNYNEIVFTKEQKEEIARLYVEDKLSTTKIGEIMGCNYNKICHILDEFGIKRVNNGQRKYHLNEEYFDHIDTPNKAYVLGLFFADGCNFPPKGTACISLQESDRKLLEDINKEIESNNPLKIIDQSNRKSEKNYSYNNMCTLNMNSRHLCSSLEKLGAVRNKSLVLEFPDISEELYSHFLRGYYDGDGSVYRYIKNENNKHITLTITSTEKFCKRVKEIVEKELGIYCGIYDASCHNGITKVASLSGTSAVKLMNSMYKDADLYLQRKYDRYIEYTVA</sequence>
<proteinExistence type="predicted"/>
<dbReference type="InterPro" id="IPR027434">
    <property type="entry name" value="Homing_endonucl"/>
</dbReference>
<feature type="domain" description="DOD-type homing endonuclease" evidence="1">
    <location>
        <begin position="83"/>
        <end position="231"/>
    </location>
</feature>
<evidence type="ECO:0000313" key="2">
    <source>
        <dbReference type="EMBL" id="DAE07415.1"/>
    </source>
</evidence>
<dbReference type="Pfam" id="PF14528">
    <property type="entry name" value="LAGLIDADG_3"/>
    <property type="match status" value="1"/>
</dbReference>
<accession>A0A8S5PJN7</accession>
<evidence type="ECO:0000259" key="1">
    <source>
        <dbReference type="PROSITE" id="PS50819"/>
    </source>
</evidence>
<dbReference type="PROSITE" id="PS50819">
    <property type="entry name" value="INTEIN_ENDONUCLEASE"/>
    <property type="match status" value="1"/>
</dbReference>
<organism evidence="2">
    <name type="scientific">Siphoviridae sp. ctRcp9</name>
    <dbReference type="NCBI Taxonomy" id="2825504"/>
    <lineage>
        <taxon>Viruses</taxon>
        <taxon>Duplodnaviria</taxon>
        <taxon>Heunggongvirae</taxon>
        <taxon>Uroviricota</taxon>
        <taxon>Caudoviricetes</taxon>
    </lineage>
</organism>
<protein>
    <submittedName>
        <fullName evidence="2">LAGLIDADG-like domain</fullName>
    </submittedName>
</protein>